<evidence type="ECO:0000313" key="1">
    <source>
        <dbReference type="EMBL" id="KAK8372905.1"/>
    </source>
</evidence>
<name>A0AAW0SC50_SCYPA</name>
<dbReference type="PANTHER" id="PTHR13222:SF1">
    <property type="entry name" value="RB1-INDUCIBLE COILED-COIL PROTEIN 1"/>
    <property type="match status" value="1"/>
</dbReference>
<dbReference type="AlphaFoldDB" id="A0AAW0SC50"/>
<proteinExistence type="predicted"/>
<comment type="caution">
    <text evidence="1">The sequence shown here is derived from an EMBL/GenBank/DDBJ whole genome shotgun (WGS) entry which is preliminary data.</text>
</comment>
<keyword evidence="2" id="KW-1185">Reference proteome</keyword>
<sequence>MMTFDMNLALESVEVVKDKQVLLASGGETLDSCKRVCHYSAGTDSSPIFLFSKVAIEGAAPQPPLCSLAGTATSGGREEKVTLLYFFEEDLKLLARIPVFPELLGKTQEEEEISEGLLEQVGQEVSAVLQEADQPQMNA</sequence>
<dbReference type="GO" id="GO:0060090">
    <property type="term" value="F:molecular adaptor activity"/>
    <property type="evidence" value="ECO:0007669"/>
    <property type="project" value="TreeGrafter"/>
</dbReference>
<dbReference type="EMBL" id="JARAKH010001486">
    <property type="protein sequence ID" value="KAK8372905.1"/>
    <property type="molecule type" value="Genomic_DNA"/>
</dbReference>
<evidence type="ECO:0000313" key="2">
    <source>
        <dbReference type="Proteomes" id="UP001487740"/>
    </source>
</evidence>
<dbReference type="InterPro" id="IPR040040">
    <property type="entry name" value="ATG11"/>
</dbReference>
<dbReference type="GO" id="GO:0034727">
    <property type="term" value="P:piecemeal microautophagy of the nucleus"/>
    <property type="evidence" value="ECO:0007669"/>
    <property type="project" value="TreeGrafter"/>
</dbReference>
<dbReference type="GO" id="GO:1990316">
    <property type="term" value="C:Atg1/ULK1 kinase complex"/>
    <property type="evidence" value="ECO:0007669"/>
    <property type="project" value="TreeGrafter"/>
</dbReference>
<dbReference type="GO" id="GO:0061723">
    <property type="term" value="P:glycophagy"/>
    <property type="evidence" value="ECO:0007669"/>
    <property type="project" value="TreeGrafter"/>
</dbReference>
<dbReference type="GO" id="GO:0061709">
    <property type="term" value="P:reticulophagy"/>
    <property type="evidence" value="ECO:0007669"/>
    <property type="project" value="TreeGrafter"/>
</dbReference>
<dbReference type="GO" id="GO:0000045">
    <property type="term" value="P:autophagosome assembly"/>
    <property type="evidence" value="ECO:0007669"/>
    <property type="project" value="InterPro"/>
</dbReference>
<dbReference type="GO" id="GO:0034517">
    <property type="term" value="P:ribophagy"/>
    <property type="evidence" value="ECO:0007669"/>
    <property type="project" value="TreeGrafter"/>
</dbReference>
<organism evidence="1 2">
    <name type="scientific">Scylla paramamosain</name>
    <name type="common">Mud crab</name>
    <dbReference type="NCBI Taxonomy" id="85552"/>
    <lineage>
        <taxon>Eukaryota</taxon>
        <taxon>Metazoa</taxon>
        <taxon>Ecdysozoa</taxon>
        <taxon>Arthropoda</taxon>
        <taxon>Crustacea</taxon>
        <taxon>Multicrustacea</taxon>
        <taxon>Malacostraca</taxon>
        <taxon>Eumalacostraca</taxon>
        <taxon>Eucarida</taxon>
        <taxon>Decapoda</taxon>
        <taxon>Pleocyemata</taxon>
        <taxon>Brachyura</taxon>
        <taxon>Eubrachyura</taxon>
        <taxon>Portunoidea</taxon>
        <taxon>Portunidae</taxon>
        <taxon>Portuninae</taxon>
        <taxon>Scylla</taxon>
    </lineage>
</organism>
<dbReference type="GO" id="GO:0034045">
    <property type="term" value="C:phagophore assembly site membrane"/>
    <property type="evidence" value="ECO:0007669"/>
    <property type="project" value="TreeGrafter"/>
</dbReference>
<gene>
    <name evidence="1" type="ORF">O3P69_010996</name>
</gene>
<dbReference type="PANTHER" id="PTHR13222">
    <property type="entry name" value="RB1-INDUCIBLE COILED-COIL"/>
    <property type="match status" value="1"/>
</dbReference>
<dbReference type="GO" id="GO:0019901">
    <property type="term" value="F:protein kinase binding"/>
    <property type="evidence" value="ECO:0007669"/>
    <property type="project" value="TreeGrafter"/>
</dbReference>
<accession>A0AAW0SC50</accession>
<protein>
    <submittedName>
        <fullName evidence="1">Uncharacterized protein</fullName>
    </submittedName>
</protein>
<dbReference type="Proteomes" id="UP001487740">
    <property type="component" value="Unassembled WGS sequence"/>
</dbReference>
<dbReference type="GO" id="GO:0000422">
    <property type="term" value="P:autophagy of mitochondrion"/>
    <property type="evidence" value="ECO:0007669"/>
    <property type="project" value="TreeGrafter"/>
</dbReference>
<reference evidence="1 2" key="1">
    <citation type="submission" date="2023-03" db="EMBL/GenBank/DDBJ databases">
        <title>High-quality genome of Scylla paramamosain provides insights in environmental adaptation.</title>
        <authorList>
            <person name="Zhang L."/>
        </authorList>
    </citation>
    <scope>NUCLEOTIDE SEQUENCE [LARGE SCALE GENOMIC DNA]</scope>
    <source>
        <strain evidence="1">LZ_2023a</strain>
        <tissue evidence="1">Muscle</tissue>
    </source>
</reference>